<gene>
    <name evidence="1" type="ORF">GCM10007422_18160</name>
</gene>
<evidence type="ECO:0000313" key="2">
    <source>
        <dbReference type="Proteomes" id="UP000642938"/>
    </source>
</evidence>
<organism evidence="1 2">
    <name type="scientific">Pedobacter zeae</name>
    <dbReference type="NCBI Taxonomy" id="1737356"/>
    <lineage>
        <taxon>Bacteria</taxon>
        <taxon>Pseudomonadati</taxon>
        <taxon>Bacteroidota</taxon>
        <taxon>Sphingobacteriia</taxon>
        <taxon>Sphingobacteriales</taxon>
        <taxon>Sphingobacteriaceae</taxon>
        <taxon>Pedobacter</taxon>
    </lineage>
</organism>
<dbReference type="EMBL" id="BMHZ01000002">
    <property type="protein sequence ID" value="GGH03238.1"/>
    <property type="molecule type" value="Genomic_DNA"/>
</dbReference>
<protein>
    <submittedName>
        <fullName evidence="1">Uncharacterized protein</fullName>
    </submittedName>
</protein>
<dbReference type="Proteomes" id="UP000642938">
    <property type="component" value="Unassembled WGS sequence"/>
</dbReference>
<evidence type="ECO:0000313" key="1">
    <source>
        <dbReference type="EMBL" id="GGH03238.1"/>
    </source>
</evidence>
<reference evidence="2" key="1">
    <citation type="journal article" date="2019" name="Int. J. Syst. Evol. Microbiol.">
        <title>The Global Catalogue of Microorganisms (GCM) 10K type strain sequencing project: providing services to taxonomists for standard genome sequencing and annotation.</title>
        <authorList>
            <consortium name="The Broad Institute Genomics Platform"/>
            <consortium name="The Broad Institute Genome Sequencing Center for Infectious Disease"/>
            <person name="Wu L."/>
            <person name="Ma J."/>
        </authorList>
    </citation>
    <scope>NUCLEOTIDE SEQUENCE [LARGE SCALE GENOMIC DNA]</scope>
    <source>
        <strain evidence="2">CGMCC 1.15287</strain>
    </source>
</reference>
<proteinExistence type="predicted"/>
<keyword evidence="2" id="KW-1185">Reference proteome</keyword>
<accession>A0ABQ1XUJ4</accession>
<sequence>MLLCGYVHGQEFFPSNFIHLVTDETGQGNKPVILNEVYLKKKGFNRINDTLYVHPLSHEKLVLHAIYTGNESLIQVSYFLNHSLDQFRLSLQNQDLQLQKVNENHYQSVADQYNIHFLLKTGQTVGGKKMNAIVFNFKFKNGTRINSSSQYNFPVSGLYPFQHTKWFFTIEYQKSAKYGDETDLYIRLSKEKTPNTIEFLNDLEFSATYLDKNGKPQTLSGTYNNGQTIAFQTRYPTKSKTIKYKDGKTVRTEEVLPAPLPVYNSAGLNKLKNTAAYFHVFFNQSYQVAQYQNCLLLTGKLYDGNPGINSRPNNDH</sequence>
<comment type="caution">
    <text evidence="1">The sequence shown here is derived from an EMBL/GenBank/DDBJ whole genome shotgun (WGS) entry which is preliminary data.</text>
</comment>
<name>A0ABQ1XUJ4_9SPHI</name>